<dbReference type="SMART" id="SM00267">
    <property type="entry name" value="GGDEF"/>
    <property type="match status" value="1"/>
</dbReference>
<feature type="region of interest" description="Disordered" evidence="4">
    <location>
        <begin position="147"/>
        <end position="184"/>
    </location>
</feature>
<evidence type="ECO:0000259" key="5">
    <source>
        <dbReference type="PROSITE" id="PS50110"/>
    </source>
</evidence>
<name>A0ABT3ZZU4_9BACT</name>
<evidence type="ECO:0000256" key="3">
    <source>
        <dbReference type="PROSITE-ProRule" id="PRU00169"/>
    </source>
</evidence>
<dbReference type="EC" id="2.7.7.65" evidence="1"/>
<dbReference type="PANTHER" id="PTHR45138">
    <property type="entry name" value="REGULATORY COMPONENTS OF SENSORY TRANSDUCTION SYSTEM"/>
    <property type="match status" value="1"/>
</dbReference>
<evidence type="ECO:0000259" key="6">
    <source>
        <dbReference type="PROSITE" id="PS50887"/>
    </source>
</evidence>
<dbReference type="Proteomes" id="UP001207654">
    <property type="component" value="Unassembled WGS sequence"/>
</dbReference>
<feature type="modified residue" description="4-aspartylphosphate" evidence="3">
    <location>
        <position position="56"/>
    </location>
</feature>
<evidence type="ECO:0000256" key="2">
    <source>
        <dbReference type="ARBA" id="ARBA00034247"/>
    </source>
</evidence>
<dbReference type="PROSITE" id="PS50110">
    <property type="entry name" value="RESPONSE_REGULATORY"/>
    <property type="match status" value="1"/>
</dbReference>
<comment type="caution">
    <text evidence="7">The sequence shown here is derived from an EMBL/GenBank/DDBJ whole genome shotgun (WGS) entry which is preliminary data.</text>
</comment>
<dbReference type="InterPro" id="IPR043128">
    <property type="entry name" value="Rev_trsase/Diguanyl_cyclase"/>
</dbReference>
<dbReference type="Pfam" id="PF00072">
    <property type="entry name" value="Response_reg"/>
    <property type="match status" value="1"/>
</dbReference>
<dbReference type="InterPro" id="IPR011006">
    <property type="entry name" value="CheY-like_superfamily"/>
</dbReference>
<proteinExistence type="predicted"/>
<dbReference type="GO" id="GO:0052621">
    <property type="term" value="F:diguanylate cyclase activity"/>
    <property type="evidence" value="ECO:0007669"/>
    <property type="project" value="UniProtKB-EC"/>
</dbReference>
<dbReference type="EMBL" id="JAPNKA010000001">
    <property type="protein sequence ID" value="MCY1074925.1"/>
    <property type="molecule type" value="Genomic_DNA"/>
</dbReference>
<dbReference type="PANTHER" id="PTHR45138:SF9">
    <property type="entry name" value="DIGUANYLATE CYCLASE DGCM-RELATED"/>
    <property type="match status" value="1"/>
</dbReference>
<keyword evidence="3" id="KW-0597">Phosphoprotein</keyword>
<accession>A0ABT3ZZU4</accession>
<dbReference type="InterPro" id="IPR050469">
    <property type="entry name" value="Diguanylate_Cyclase"/>
</dbReference>
<dbReference type="NCBIfam" id="TIGR00254">
    <property type="entry name" value="GGDEF"/>
    <property type="match status" value="1"/>
</dbReference>
<keyword evidence="7" id="KW-0808">Transferase</keyword>
<comment type="catalytic activity">
    <reaction evidence="2">
        <text>2 GTP = 3',3'-c-di-GMP + 2 diphosphate</text>
        <dbReference type="Rhea" id="RHEA:24898"/>
        <dbReference type="ChEBI" id="CHEBI:33019"/>
        <dbReference type="ChEBI" id="CHEBI:37565"/>
        <dbReference type="ChEBI" id="CHEBI:58805"/>
        <dbReference type="EC" id="2.7.7.65"/>
    </reaction>
</comment>
<dbReference type="Gene3D" id="3.40.50.2300">
    <property type="match status" value="1"/>
</dbReference>
<evidence type="ECO:0000256" key="4">
    <source>
        <dbReference type="SAM" id="MobiDB-lite"/>
    </source>
</evidence>
<keyword evidence="8" id="KW-1185">Reference proteome</keyword>
<dbReference type="Pfam" id="PF00990">
    <property type="entry name" value="GGDEF"/>
    <property type="match status" value="1"/>
</dbReference>
<reference evidence="7 8" key="1">
    <citation type="submission" date="2022-11" db="EMBL/GenBank/DDBJ databases">
        <title>Minimal conservation of predation-associated metabolite biosynthetic gene clusters underscores biosynthetic potential of Myxococcota including descriptions for ten novel species: Archangium lansinium sp. nov., Myxococcus landrumus sp. nov., Nannocystis bai.</title>
        <authorList>
            <person name="Ahearne A."/>
            <person name="Stevens C."/>
            <person name="Phillips K."/>
        </authorList>
    </citation>
    <scope>NUCLEOTIDE SEQUENCE [LARGE SCALE GENOMIC DNA]</scope>
    <source>
        <strain evidence="7 8">MIWBW</strain>
    </source>
</reference>
<sequence>MSEPVAAKVLVVEDNRTMLALMQYYLSKDFTVFLARSAEEALEVLQREQLHAVVSDQNLGDGLMGVDLLKRVAELQPHAARILVTASQKLEDAQKAINEARVNHFLTKPFTEQELKNTVGQAVHNAALLSIRDKMVQELKDQLGLGRGAAGKPAAGKPGAPAATPRPKTAEPQRADAKGAASQSLIPESERLAFRDGLTGLYNHRYFQEALSAGLLSARRREQKLALVLIDIDGFRRINLSRGYAEGDKLLRRVAQMVTDMMEDPVTHARSDNSSEIAARYDWDVFGVILCNADVERARTYAEKLRKAVEELDFPEGTGSGVGEVTVTAAVAVFPDQARNEQELISAAEKALRASKASGPNRLVLAPR</sequence>
<dbReference type="SMART" id="SM00448">
    <property type="entry name" value="REC"/>
    <property type="match status" value="1"/>
</dbReference>
<feature type="domain" description="GGDEF" evidence="6">
    <location>
        <begin position="223"/>
        <end position="368"/>
    </location>
</feature>
<feature type="compositionally biased region" description="Basic and acidic residues" evidence="4">
    <location>
        <begin position="168"/>
        <end position="177"/>
    </location>
</feature>
<feature type="compositionally biased region" description="Low complexity" evidence="4">
    <location>
        <begin position="150"/>
        <end position="167"/>
    </location>
</feature>
<dbReference type="Gene3D" id="3.30.70.270">
    <property type="match status" value="1"/>
</dbReference>
<dbReference type="SUPFAM" id="SSF52172">
    <property type="entry name" value="CheY-like"/>
    <property type="match status" value="1"/>
</dbReference>
<dbReference type="PROSITE" id="PS50887">
    <property type="entry name" value="GGDEF"/>
    <property type="match status" value="1"/>
</dbReference>
<protein>
    <recommendedName>
        <fullName evidence="1">diguanylate cyclase</fullName>
        <ecNumber evidence="1">2.7.7.65</ecNumber>
    </recommendedName>
</protein>
<organism evidence="7 8">
    <name type="scientific">Archangium lansingense</name>
    <dbReference type="NCBI Taxonomy" id="2995310"/>
    <lineage>
        <taxon>Bacteria</taxon>
        <taxon>Pseudomonadati</taxon>
        <taxon>Myxococcota</taxon>
        <taxon>Myxococcia</taxon>
        <taxon>Myxococcales</taxon>
        <taxon>Cystobacterineae</taxon>
        <taxon>Archangiaceae</taxon>
        <taxon>Archangium</taxon>
    </lineage>
</organism>
<dbReference type="InterPro" id="IPR001789">
    <property type="entry name" value="Sig_transdc_resp-reg_receiver"/>
</dbReference>
<dbReference type="CDD" id="cd01949">
    <property type="entry name" value="GGDEF"/>
    <property type="match status" value="1"/>
</dbReference>
<dbReference type="InterPro" id="IPR029787">
    <property type="entry name" value="Nucleotide_cyclase"/>
</dbReference>
<evidence type="ECO:0000313" key="8">
    <source>
        <dbReference type="Proteomes" id="UP001207654"/>
    </source>
</evidence>
<feature type="domain" description="Response regulatory" evidence="5">
    <location>
        <begin position="8"/>
        <end position="123"/>
    </location>
</feature>
<keyword evidence="7" id="KW-0548">Nucleotidyltransferase</keyword>
<dbReference type="SUPFAM" id="SSF55073">
    <property type="entry name" value="Nucleotide cyclase"/>
    <property type="match status" value="1"/>
</dbReference>
<evidence type="ECO:0000313" key="7">
    <source>
        <dbReference type="EMBL" id="MCY1074925.1"/>
    </source>
</evidence>
<dbReference type="RefSeq" id="WP_267533879.1">
    <property type="nucleotide sequence ID" value="NZ_JAPNKA010000001.1"/>
</dbReference>
<dbReference type="InterPro" id="IPR000160">
    <property type="entry name" value="GGDEF_dom"/>
</dbReference>
<evidence type="ECO:0000256" key="1">
    <source>
        <dbReference type="ARBA" id="ARBA00012528"/>
    </source>
</evidence>
<gene>
    <name evidence="7" type="ORF">OV287_10520</name>
</gene>